<keyword evidence="1" id="KW-0802">TPR repeat</keyword>
<dbReference type="PANTHER" id="PTHR44200">
    <property type="entry name" value="DNAJ HOMOLOG SUBFAMILY C MEMBER 7"/>
    <property type="match status" value="1"/>
</dbReference>
<dbReference type="CDD" id="cd06257">
    <property type="entry name" value="DnaJ"/>
    <property type="match status" value="1"/>
</dbReference>
<dbReference type="Gene3D" id="1.10.287.110">
    <property type="entry name" value="DnaJ domain"/>
    <property type="match status" value="1"/>
</dbReference>
<protein>
    <submittedName>
        <fullName evidence="5">Chaperone protein DnaJ</fullName>
    </submittedName>
    <submittedName>
        <fullName evidence="6">Chaperone_protein DnaJ</fullName>
    </submittedName>
</protein>
<dbReference type="InterPro" id="IPR036869">
    <property type="entry name" value="J_dom_sf"/>
</dbReference>
<accession>A0AA86R210</accession>
<dbReference type="InterPro" id="IPR001623">
    <property type="entry name" value="DnaJ_domain"/>
</dbReference>
<dbReference type="SUPFAM" id="SSF48452">
    <property type="entry name" value="TPR-like"/>
    <property type="match status" value="2"/>
</dbReference>
<dbReference type="AlphaFoldDB" id="A0AA86R210"/>
<evidence type="ECO:0000313" key="7">
    <source>
        <dbReference type="Proteomes" id="UP001642409"/>
    </source>
</evidence>
<organism evidence="5">
    <name type="scientific">Hexamita inflata</name>
    <dbReference type="NCBI Taxonomy" id="28002"/>
    <lineage>
        <taxon>Eukaryota</taxon>
        <taxon>Metamonada</taxon>
        <taxon>Diplomonadida</taxon>
        <taxon>Hexamitidae</taxon>
        <taxon>Hexamitinae</taxon>
        <taxon>Hexamita</taxon>
    </lineage>
</organism>
<sequence length="608" mass="68417">MSKAEQLKEQGNKCFTSGDYTGAINYFSQAIRSQESAVYYSNRAACYLKLNNYSQALQDTTKCYNLDPTYVKGAQRHCEALIRTSNAEEAVRISNILFNAEQTSKNRELLNEAQRALKLTGPTPESFVNSVQTAAQNLLILTAQGTKAILNEKFQILSSQERAQDVKKADDFDMNACKLTEDLNNLRENLTNIGMKNLPEDLEFLQKSVPTFKIDPTVLCFYYVVMQNFRTTADAFVHFGLLGFTCDEEISKDKNYYIQHAAQQINLCPRNTQKMILQAALELQQQKIDQAQQTIGQLVKQDPRFASFVQNFQTWNKLKEQGSAEYKSNPSAAVQTFQNATLAIFNYNEIAGQTINQIDPFVALIFLAAEFLAAQTLSNEGMALSKLSRNEETLSRLSAATFLDQTYEKAHRRMAQIYYDAKMFLEAEREYAFAAVLTNDQELGKIVKDCQKQLRPFLRKDYYGILEIDKSVDPASDDYNKKYRKICAKWHPDRYARDPVMRRFAQIKFRLIQEADGILRDKQKKAIYDQGGDPENDGASGMGGGMGMDMGGIDISQIFQMMGGGGRGGFQFSSGGGRQQRGGQQGRGGQGRGNGMPPGFENIFDFFG</sequence>
<evidence type="ECO:0000256" key="1">
    <source>
        <dbReference type="PROSITE-ProRule" id="PRU00339"/>
    </source>
</evidence>
<dbReference type="Proteomes" id="UP001642409">
    <property type="component" value="Unassembled WGS sequence"/>
</dbReference>
<proteinExistence type="predicted"/>
<evidence type="ECO:0000313" key="5">
    <source>
        <dbReference type="EMBL" id="CAI9970244.1"/>
    </source>
</evidence>
<dbReference type="InterPro" id="IPR019734">
    <property type="entry name" value="TPR_rpt"/>
</dbReference>
<dbReference type="Pfam" id="PF00226">
    <property type="entry name" value="DnaJ"/>
    <property type="match status" value="1"/>
</dbReference>
<dbReference type="InterPro" id="IPR011990">
    <property type="entry name" value="TPR-like_helical_dom_sf"/>
</dbReference>
<evidence type="ECO:0000256" key="3">
    <source>
        <dbReference type="SAM" id="MobiDB-lite"/>
    </source>
</evidence>
<feature type="domain" description="J" evidence="4">
    <location>
        <begin position="461"/>
        <end position="532"/>
    </location>
</feature>
<dbReference type="PROSITE" id="PS50076">
    <property type="entry name" value="DNAJ_2"/>
    <property type="match status" value="1"/>
</dbReference>
<feature type="repeat" description="TPR" evidence="1">
    <location>
        <begin position="37"/>
        <end position="70"/>
    </location>
</feature>
<feature type="compositionally biased region" description="Gly residues" evidence="3">
    <location>
        <begin position="567"/>
        <end position="596"/>
    </location>
</feature>
<dbReference type="EMBL" id="CAXDID020000060">
    <property type="protein sequence ID" value="CAL6009992.1"/>
    <property type="molecule type" value="Genomic_DNA"/>
</dbReference>
<dbReference type="SMART" id="SM00028">
    <property type="entry name" value="TPR"/>
    <property type="match status" value="5"/>
</dbReference>
<evidence type="ECO:0000256" key="2">
    <source>
        <dbReference type="SAM" id="Coils"/>
    </source>
</evidence>
<evidence type="ECO:0000259" key="4">
    <source>
        <dbReference type="PROSITE" id="PS50076"/>
    </source>
</evidence>
<name>A0AA86R210_9EUKA</name>
<keyword evidence="7" id="KW-1185">Reference proteome</keyword>
<dbReference type="SMART" id="SM00271">
    <property type="entry name" value="DnaJ"/>
    <property type="match status" value="1"/>
</dbReference>
<reference evidence="6 7" key="2">
    <citation type="submission" date="2024-07" db="EMBL/GenBank/DDBJ databases">
        <authorList>
            <person name="Akdeniz Z."/>
        </authorList>
    </citation>
    <scope>NUCLEOTIDE SEQUENCE [LARGE SCALE GENOMIC DNA]</scope>
</reference>
<evidence type="ECO:0000313" key="6">
    <source>
        <dbReference type="EMBL" id="CAL6009992.1"/>
    </source>
</evidence>
<dbReference type="EMBL" id="CATOUU010001068">
    <property type="protein sequence ID" value="CAI9970244.1"/>
    <property type="molecule type" value="Genomic_DNA"/>
</dbReference>
<feature type="region of interest" description="Disordered" evidence="3">
    <location>
        <begin position="567"/>
        <end position="601"/>
    </location>
</feature>
<dbReference type="PROSITE" id="PS50005">
    <property type="entry name" value="TPR"/>
    <property type="match status" value="1"/>
</dbReference>
<dbReference type="PRINTS" id="PR00625">
    <property type="entry name" value="JDOMAIN"/>
</dbReference>
<dbReference type="InterPro" id="IPR052758">
    <property type="entry name" value="SRC_co-chaperone"/>
</dbReference>
<dbReference type="SUPFAM" id="SSF46565">
    <property type="entry name" value="Chaperone J-domain"/>
    <property type="match status" value="1"/>
</dbReference>
<dbReference type="PANTHER" id="PTHR44200:SF1">
    <property type="entry name" value="DNAJ HOMOLOG SUBFAMILY C MEMBER 7"/>
    <property type="match status" value="1"/>
</dbReference>
<reference evidence="5" key="1">
    <citation type="submission" date="2023-06" db="EMBL/GenBank/DDBJ databases">
        <authorList>
            <person name="Kurt Z."/>
        </authorList>
    </citation>
    <scope>NUCLEOTIDE SEQUENCE</scope>
</reference>
<gene>
    <name evidence="6" type="ORF">HINF_LOCUS21872</name>
    <name evidence="5" type="ORF">HINF_LOCUS57889</name>
</gene>
<dbReference type="Gene3D" id="1.25.40.10">
    <property type="entry name" value="Tetratricopeptide repeat domain"/>
    <property type="match status" value="2"/>
</dbReference>
<keyword evidence="2" id="KW-0175">Coiled coil</keyword>
<comment type="caution">
    <text evidence="5">The sequence shown here is derived from an EMBL/GenBank/DDBJ whole genome shotgun (WGS) entry which is preliminary data.</text>
</comment>
<feature type="coiled-coil region" evidence="2">
    <location>
        <begin position="274"/>
        <end position="301"/>
    </location>
</feature>